<keyword evidence="1" id="KW-0575">Peroxidase</keyword>
<evidence type="ECO:0000256" key="1">
    <source>
        <dbReference type="ARBA" id="ARBA00022559"/>
    </source>
</evidence>
<keyword evidence="9" id="KW-1185">Reference proteome</keyword>
<dbReference type="EMBL" id="JAAWVT010000005">
    <property type="protein sequence ID" value="NKG21535.1"/>
    <property type="molecule type" value="Genomic_DNA"/>
</dbReference>
<evidence type="ECO:0000256" key="5">
    <source>
        <dbReference type="ARBA" id="ARBA00023284"/>
    </source>
</evidence>
<dbReference type="RefSeq" id="WP_168152327.1">
    <property type="nucleotide sequence ID" value="NZ_JAAWVT010000005.1"/>
</dbReference>
<organism evidence="8 9">
    <name type="scientific">Paeniglutamicibacter terrestris</name>
    <dbReference type="NCBI Taxonomy" id="2723403"/>
    <lineage>
        <taxon>Bacteria</taxon>
        <taxon>Bacillati</taxon>
        <taxon>Actinomycetota</taxon>
        <taxon>Actinomycetes</taxon>
        <taxon>Micrococcales</taxon>
        <taxon>Micrococcaceae</taxon>
        <taxon>Paeniglutamicibacter</taxon>
    </lineage>
</organism>
<evidence type="ECO:0000256" key="6">
    <source>
        <dbReference type="SAM" id="MobiDB-lite"/>
    </source>
</evidence>
<accession>A0ABX1G5K0</accession>
<evidence type="ECO:0000256" key="4">
    <source>
        <dbReference type="ARBA" id="ARBA00023157"/>
    </source>
</evidence>
<dbReference type="InterPro" id="IPR013766">
    <property type="entry name" value="Thioredoxin_domain"/>
</dbReference>
<keyword evidence="3" id="KW-0560">Oxidoreductase</keyword>
<dbReference type="PANTHER" id="PTHR42801:SF21">
    <property type="entry name" value="BCPB PROTEIN"/>
    <property type="match status" value="1"/>
</dbReference>
<feature type="domain" description="Thioredoxin" evidence="7">
    <location>
        <begin position="11"/>
        <end position="176"/>
    </location>
</feature>
<dbReference type="InterPro" id="IPR050924">
    <property type="entry name" value="Peroxiredoxin_BCP/PrxQ"/>
</dbReference>
<keyword evidence="5" id="KW-0676">Redox-active center</keyword>
<gene>
    <name evidence="8" type="ORF">HED64_12560</name>
</gene>
<evidence type="ECO:0000256" key="3">
    <source>
        <dbReference type="ARBA" id="ARBA00023002"/>
    </source>
</evidence>
<keyword evidence="2" id="KW-0049">Antioxidant</keyword>
<dbReference type="SUPFAM" id="SSF52833">
    <property type="entry name" value="Thioredoxin-like"/>
    <property type="match status" value="1"/>
</dbReference>
<name>A0ABX1G5K0_9MICC</name>
<evidence type="ECO:0000313" key="8">
    <source>
        <dbReference type="EMBL" id="NKG21535.1"/>
    </source>
</evidence>
<dbReference type="PROSITE" id="PS51352">
    <property type="entry name" value="THIOREDOXIN_2"/>
    <property type="match status" value="1"/>
</dbReference>
<sequence length="211" mass="23143">MNSDLDLATRQMIGTAFPDGAFRSTDGTRFTAREFPASSFILFIYPKTGRPDVAEAPQWSMVPGAKGCTAESCEFRDLASDFAAIGYSLLGLSSQHSEYQQEAAERLHLGYPLLSDPEFTLVSALGLPTFEFDSERLYVRSTLVVSAGIITHVQLGITDAAGHPRHLLEQLRNLLVSEHHNDSDDAQSKHHGGHGSHRHRVGVNTFIAHAR</sequence>
<evidence type="ECO:0000259" key="7">
    <source>
        <dbReference type="PROSITE" id="PS51352"/>
    </source>
</evidence>
<feature type="region of interest" description="Disordered" evidence="6">
    <location>
        <begin position="181"/>
        <end position="201"/>
    </location>
</feature>
<evidence type="ECO:0000313" key="9">
    <source>
        <dbReference type="Proteomes" id="UP000746595"/>
    </source>
</evidence>
<dbReference type="Proteomes" id="UP000746595">
    <property type="component" value="Unassembled WGS sequence"/>
</dbReference>
<evidence type="ECO:0000256" key="2">
    <source>
        <dbReference type="ARBA" id="ARBA00022862"/>
    </source>
</evidence>
<feature type="compositionally biased region" description="Basic residues" evidence="6">
    <location>
        <begin position="189"/>
        <end position="201"/>
    </location>
</feature>
<dbReference type="InterPro" id="IPR013740">
    <property type="entry name" value="Redoxin"/>
</dbReference>
<comment type="caution">
    <text evidence="8">The sequence shown here is derived from an EMBL/GenBank/DDBJ whole genome shotgun (WGS) entry which is preliminary data.</text>
</comment>
<proteinExistence type="predicted"/>
<reference evidence="8 9" key="1">
    <citation type="submission" date="2020-04" db="EMBL/GenBank/DDBJ databases">
        <title>Paeniglutamicibacter sp. ANT13_2, a novel actinomycete isolated from sediment in Antarctica.</title>
        <authorList>
            <person name="Sakdapetsiri C."/>
            <person name="Pinyakong O."/>
        </authorList>
    </citation>
    <scope>NUCLEOTIDE SEQUENCE [LARGE SCALE GENOMIC DNA]</scope>
    <source>
        <strain evidence="8 9">ANT13_2</strain>
    </source>
</reference>
<dbReference type="CDD" id="cd03017">
    <property type="entry name" value="PRX_BCP"/>
    <property type="match status" value="1"/>
</dbReference>
<protein>
    <submittedName>
        <fullName evidence="8">Peroxiredoxin</fullName>
    </submittedName>
</protein>
<dbReference type="Gene3D" id="3.40.30.10">
    <property type="entry name" value="Glutaredoxin"/>
    <property type="match status" value="1"/>
</dbReference>
<dbReference type="Pfam" id="PF08534">
    <property type="entry name" value="Redoxin"/>
    <property type="match status" value="1"/>
</dbReference>
<keyword evidence="4" id="KW-1015">Disulfide bond</keyword>
<dbReference type="PANTHER" id="PTHR42801">
    <property type="entry name" value="THIOREDOXIN-DEPENDENT PEROXIDE REDUCTASE"/>
    <property type="match status" value="1"/>
</dbReference>
<dbReference type="InterPro" id="IPR036249">
    <property type="entry name" value="Thioredoxin-like_sf"/>
</dbReference>